<proteinExistence type="predicted"/>
<sequence>MTINTINNINYLLTKNKIKLLKKQKNQKIKNVLQFKKIFNKKKRKKKHKSFQQTIFHNIHYNVNILPTVCQKTFLNTKQHIHSTVKNKKNILYKNNFLLKKIINTTIKKKNISCKIKKYINILNNKSYTNNYFHFIKNFIKNKFKISINSKKINDIYLQVKKNLLSKQKNFFSFIKNYKQCQHTYSQYETNQNVSYDKFKQIMFKTTSYILDHTFLKYLYKKPIKSKIKFFFKNIISCLYSFHYKKHPTYINYLSKIDKEKNIYIKNKFKINNLWKQFLKRKFLVSQLQKENESNFFFHDKNIGSIHIKIKLKNKDAILNYAPCNLENEKIFFLELQKLKDIFNNYGLLLRFSNIKNIKYIQKKLIENFITYKKKKVNVTTYINMKKNIPIDVLTYDKKKNSTIRVHFYA</sequence>
<dbReference type="AlphaFoldDB" id="A0AAT9IHR6"/>
<accession>A0AAT9IHR6</accession>
<gene>
    <name evidence="1" type="primary">fliK</name>
    <name evidence="1" type="ORF">BUANCORI2928_063</name>
</gene>
<keyword evidence="1" id="KW-0282">Flagellum</keyword>
<reference evidence="1" key="1">
    <citation type="submission" date="2024-06" db="EMBL/GenBank/DDBJ databases">
        <authorList>
            <person name="Manzano-Marin A."/>
            <person name="Manzano-Marin A."/>
            <person name="Alejandro Manzano Marin A."/>
        </authorList>
    </citation>
    <scope>NUCLEOTIDE SEQUENCE</scope>
    <source>
        <strain evidence="1">Ancorni-2928</strain>
    </source>
</reference>
<organism evidence="1">
    <name type="scientific">Buchnera aphidicola</name>
    <name type="common">Anoecia corni</name>
    <dbReference type="NCBI Taxonomy" id="2994477"/>
    <lineage>
        <taxon>Bacteria</taxon>
        <taxon>Pseudomonadati</taxon>
        <taxon>Pseudomonadota</taxon>
        <taxon>Gammaproteobacteria</taxon>
        <taxon>Enterobacterales</taxon>
        <taxon>Erwiniaceae</taxon>
        <taxon>Buchnera</taxon>
    </lineage>
</organism>
<dbReference type="EMBL" id="OZ060371">
    <property type="protein sequence ID" value="CAL4042207.1"/>
    <property type="molecule type" value="Genomic_DNA"/>
</dbReference>
<evidence type="ECO:0000313" key="1">
    <source>
        <dbReference type="EMBL" id="CAL4042207.1"/>
    </source>
</evidence>
<name>A0AAT9IHR6_9GAMM</name>
<keyword evidence="1" id="KW-0966">Cell projection</keyword>
<protein>
    <submittedName>
        <fullName evidence="1">Flagellar hook-length control protein</fullName>
    </submittedName>
</protein>
<keyword evidence="1" id="KW-0969">Cilium</keyword>